<organism evidence="1 2">
    <name type="scientific">[Candida] jaroonii</name>
    <dbReference type="NCBI Taxonomy" id="467808"/>
    <lineage>
        <taxon>Eukaryota</taxon>
        <taxon>Fungi</taxon>
        <taxon>Dikarya</taxon>
        <taxon>Ascomycota</taxon>
        <taxon>Saccharomycotina</taxon>
        <taxon>Pichiomycetes</taxon>
        <taxon>Debaryomycetaceae</taxon>
        <taxon>Yamadazyma</taxon>
    </lineage>
</organism>
<keyword evidence="1" id="KW-0689">Ribosomal protein</keyword>
<name>A0ACA9YD54_9ASCO</name>
<evidence type="ECO:0000313" key="1">
    <source>
        <dbReference type="EMBL" id="CAH6722994.1"/>
    </source>
</evidence>
<reference evidence="1" key="1">
    <citation type="submission" date="2022-06" db="EMBL/GenBank/DDBJ databases">
        <authorList>
            <person name="Legras J.-L."/>
            <person name="Devillers H."/>
            <person name="Grondin C."/>
        </authorList>
    </citation>
    <scope>NUCLEOTIDE SEQUENCE</scope>
    <source>
        <strain evidence="1">CLIB 1444</strain>
    </source>
</reference>
<dbReference type="Proteomes" id="UP001152531">
    <property type="component" value="Unassembled WGS sequence"/>
</dbReference>
<sequence length="264" mass="29506">MFRTIRSLHLTAVRLAPQVDSKALEAKKALKQTQKLRTKHKRDPTKDLLYMEIPKALKYLRASEVGEPVNKSTISLLVTVIPEKGAKNLNGFLDLPHPVGKSKFLIFSNKTEELKSKINLPSENYLIGGKKLLEEIEEGIVDLNQFTHSFCTFDMQNNLKPYGRILASKNLMCTPKKGNVDSVENLPKLIEKGLSSVPFKQVNYEIAFPVGKCNFSDEQILKNIEVASKTIYGLEPHGSKKTNVIGQTVISSTKGPGIVIDFRQ</sequence>
<protein>
    <submittedName>
        <fullName evidence="1">54S ribosomal protein L1, mitochondrial</fullName>
    </submittedName>
</protein>
<evidence type="ECO:0000313" key="2">
    <source>
        <dbReference type="Proteomes" id="UP001152531"/>
    </source>
</evidence>
<gene>
    <name evidence="1" type="ORF">CLIB1444_12S01882</name>
</gene>
<proteinExistence type="predicted"/>
<dbReference type="EMBL" id="CALSDN010000012">
    <property type="protein sequence ID" value="CAH6722994.1"/>
    <property type="molecule type" value="Genomic_DNA"/>
</dbReference>
<comment type="caution">
    <text evidence="1">The sequence shown here is derived from an EMBL/GenBank/DDBJ whole genome shotgun (WGS) entry which is preliminary data.</text>
</comment>
<keyword evidence="2" id="KW-1185">Reference proteome</keyword>
<accession>A0ACA9YD54</accession>
<keyword evidence="1" id="KW-0687">Ribonucleoprotein</keyword>